<dbReference type="SUPFAM" id="SSF52540">
    <property type="entry name" value="P-loop containing nucleoside triphosphate hydrolases"/>
    <property type="match status" value="1"/>
</dbReference>
<dbReference type="RefSeq" id="WP_189681653.1">
    <property type="nucleotide sequence ID" value="NZ_BNCJ01000013.1"/>
</dbReference>
<name>A0A8J3H0E4_9RHOB</name>
<comment type="function">
    <text evidence="1">Zinc chaperone that directly transfers zinc cofactor to target proteins, thereby activating them. Zinc is transferred from the CXCC motif in the GTPase domain to the zinc binding site in target proteins in a process requiring GTP hydrolysis.</text>
</comment>
<gene>
    <name evidence="3" type="ORF">GCM10017056_37610</name>
</gene>
<accession>A0A8J3H0E4</accession>
<dbReference type="InterPro" id="IPR003495">
    <property type="entry name" value="CobW/HypB/UreG_nucleotide-bd"/>
</dbReference>
<reference evidence="3" key="1">
    <citation type="journal article" date="2014" name="Int. J. Syst. Evol. Microbiol.">
        <title>Complete genome sequence of Corynebacterium casei LMG S-19264T (=DSM 44701T), isolated from a smear-ripened cheese.</title>
        <authorList>
            <consortium name="US DOE Joint Genome Institute (JGI-PGF)"/>
            <person name="Walter F."/>
            <person name="Albersmeier A."/>
            <person name="Kalinowski J."/>
            <person name="Ruckert C."/>
        </authorList>
    </citation>
    <scope>NUCLEOTIDE SEQUENCE</scope>
    <source>
        <strain evidence="3">KCTC 42650</strain>
    </source>
</reference>
<keyword evidence="4" id="KW-1185">Reference proteome</keyword>
<dbReference type="EMBL" id="BNCJ01000013">
    <property type="protein sequence ID" value="GHF62711.1"/>
    <property type="molecule type" value="Genomic_DNA"/>
</dbReference>
<evidence type="ECO:0000313" key="4">
    <source>
        <dbReference type="Proteomes" id="UP000626220"/>
    </source>
</evidence>
<dbReference type="Pfam" id="PF02492">
    <property type="entry name" value="cobW"/>
    <property type="match status" value="1"/>
</dbReference>
<dbReference type="InterPro" id="IPR011629">
    <property type="entry name" value="CobW-like_C"/>
</dbReference>
<dbReference type="GO" id="GO:0005737">
    <property type="term" value="C:cytoplasm"/>
    <property type="evidence" value="ECO:0007669"/>
    <property type="project" value="TreeGrafter"/>
</dbReference>
<dbReference type="InterPro" id="IPR051316">
    <property type="entry name" value="Zinc-reg_GTPase_activator"/>
</dbReference>
<evidence type="ECO:0000259" key="2">
    <source>
        <dbReference type="SMART" id="SM00833"/>
    </source>
</evidence>
<comment type="caution">
    <text evidence="3">The sequence shown here is derived from an EMBL/GenBank/DDBJ whole genome shotgun (WGS) entry which is preliminary data.</text>
</comment>
<dbReference type="PANTHER" id="PTHR13748:SF62">
    <property type="entry name" value="COBW DOMAIN-CONTAINING PROTEIN"/>
    <property type="match status" value="1"/>
</dbReference>
<dbReference type="AlphaFoldDB" id="A0A8J3H0E4"/>
<dbReference type="SMART" id="SM00833">
    <property type="entry name" value="CobW_C"/>
    <property type="match status" value="1"/>
</dbReference>
<proteinExistence type="predicted"/>
<dbReference type="Proteomes" id="UP000626220">
    <property type="component" value="Unassembled WGS sequence"/>
</dbReference>
<dbReference type="SUPFAM" id="SSF90002">
    <property type="entry name" value="Hypothetical protein YjiA, C-terminal domain"/>
    <property type="match status" value="1"/>
</dbReference>
<feature type="domain" description="CobW C-terminal" evidence="2">
    <location>
        <begin position="215"/>
        <end position="301"/>
    </location>
</feature>
<evidence type="ECO:0000256" key="1">
    <source>
        <dbReference type="ARBA" id="ARBA00045658"/>
    </source>
</evidence>
<dbReference type="Gene3D" id="3.40.50.300">
    <property type="entry name" value="P-loop containing nucleotide triphosphate hydrolases"/>
    <property type="match status" value="1"/>
</dbReference>
<reference evidence="3" key="2">
    <citation type="submission" date="2020-09" db="EMBL/GenBank/DDBJ databases">
        <authorList>
            <person name="Sun Q."/>
            <person name="Kim S."/>
        </authorList>
    </citation>
    <scope>NUCLEOTIDE SEQUENCE</scope>
    <source>
        <strain evidence="3">KCTC 42650</strain>
    </source>
</reference>
<protein>
    <submittedName>
        <fullName evidence="3">Cobalamin biosynthesis protein CobW</fullName>
    </submittedName>
</protein>
<dbReference type="Pfam" id="PF07683">
    <property type="entry name" value="CobW_C"/>
    <property type="match status" value="1"/>
</dbReference>
<dbReference type="CDD" id="cd03112">
    <property type="entry name" value="CobW-like"/>
    <property type="match status" value="1"/>
</dbReference>
<evidence type="ECO:0000313" key="3">
    <source>
        <dbReference type="EMBL" id="GHF62711.1"/>
    </source>
</evidence>
<dbReference type="PANTHER" id="PTHR13748">
    <property type="entry name" value="COBW-RELATED"/>
    <property type="match status" value="1"/>
</dbReference>
<sequence>MSGRIPVTVLSGYLGAGKTTILNRVLAGAGGQRVAVLVNDFGPINIDAALVRQRGRDVIELSNGCVCCTIGDDLGATLSAIAVRPERPDRVLIEASGVAEPARIGMLAGHWPGFELDAVLVAADAETIRRRAGDKFVGQLVRNQLDSADIVLLTKTDLCEPEDVHATEAWLRARRKGARVVPISQGRVPSSLLFAAGICAPDYAGSVLPKAQAGFVTRTWCPAGPVDLARLEAAFAALPASVHRAKGFVADAVTGRAALIQCVGSRASVTPAAQGAPGVVFIAVGDPAPLEAFCAGLDAAVEPLAGDGARGPTSS</sequence>
<dbReference type="InterPro" id="IPR027417">
    <property type="entry name" value="P-loop_NTPase"/>
</dbReference>
<organism evidence="3 4">
    <name type="scientific">Seohaeicola zhoushanensis</name>
    <dbReference type="NCBI Taxonomy" id="1569283"/>
    <lineage>
        <taxon>Bacteria</taxon>
        <taxon>Pseudomonadati</taxon>
        <taxon>Pseudomonadota</taxon>
        <taxon>Alphaproteobacteria</taxon>
        <taxon>Rhodobacterales</taxon>
        <taxon>Roseobacteraceae</taxon>
        <taxon>Seohaeicola</taxon>
    </lineage>
</organism>